<feature type="transmembrane region" description="Helical" evidence="7">
    <location>
        <begin position="361"/>
        <end position="381"/>
    </location>
</feature>
<evidence type="ECO:0000256" key="2">
    <source>
        <dbReference type="ARBA" id="ARBA00022475"/>
    </source>
</evidence>
<dbReference type="AlphaFoldDB" id="A0A1F6FGN3"/>
<evidence type="ECO:0000256" key="3">
    <source>
        <dbReference type="ARBA" id="ARBA00022692"/>
    </source>
</evidence>
<keyword evidence="2" id="KW-1003">Cell membrane</keyword>
<dbReference type="InterPro" id="IPR025857">
    <property type="entry name" value="MacB_PCD"/>
</dbReference>
<dbReference type="PANTHER" id="PTHR30572:SF4">
    <property type="entry name" value="ABC TRANSPORTER PERMEASE YTRF"/>
    <property type="match status" value="1"/>
</dbReference>
<dbReference type="STRING" id="1798525.A3G90_03070"/>
<feature type="transmembrane region" description="Helical" evidence="7">
    <location>
        <begin position="267"/>
        <end position="293"/>
    </location>
</feature>
<dbReference type="GO" id="GO:0005886">
    <property type="term" value="C:plasma membrane"/>
    <property type="evidence" value="ECO:0007669"/>
    <property type="project" value="UniProtKB-SubCell"/>
</dbReference>
<organism evidence="10 11">
    <name type="scientific">Candidatus Kaiserbacteria bacterium RIFCSPLOWO2_12_FULL_45_26</name>
    <dbReference type="NCBI Taxonomy" id="1798525"/>
    <lineage>
        <taxon>Bacteria</taxon>
        <taxon>Candidatus Kaiseribacteriota</taxon>
    </lineage>
</organism>
<feature type="domain" description="MacB-like periplasmic core" evidence="9">
    <location>
        <begin position="21"/>
        <end position="242"/>
    </location>
</feature>
<keyword evidence="5 7" id="KW-0472">Membrane</keyword>
<comment type="similarity">
    <text evidence="6">Belongs to the ABC-4 integral membrane protein family.</text>
</comment>
<evidence type="ECO:0000256" key="5">
    <source>
        <dbReference type="ARBA" id="ARBA00023136"/>
    </source>
</evidence>
<accession>A0A1F6FGN3</accession>
<feature type="transmembrane region" description="Helical" evidence="7">
    <location>
        <begin position="21"/>
        <end position="45"/>
    </location>
</feature>
<feature type="domain" description="ABC3 transporter permease C-terminal" evidence="8">
    <location>
        <begin position="271"/>
        <end position="395"/>
    </location>
</feature>
<sequence>MRIQDLAQLSTRMFKTNPLRTWLTILGMGVGTGAVVVLVGLGFGLQKIILEQIVFGETLLSLGVSATGAQNLKLTVETVDEFKRYEEVLDAAPLARFPALVTYKGLTGNVFIQGVEPPYLRYAGVTATEGTVFTNEDAGDTSSIMLSPAVLKLFGIDDAESFVGEKVSFRLLVPAEDGSDSVVEVPIDKEYVVRGITKEEGVLNAMMMLPELRNHVGIEEYERIQVRVNSNENLPIVEARLIEAGYRVTALSKTVEQASKIFQGIQAVLATFGGIALLVSAIGMFNTMTVTLLERTKEIGIMRTIGASPKDVKNLFISESIVVGFMGGLSGIVMGVTFGVIVNVFLNVIAGQFGGQAVNLFSFPIVFLVFIALFSAAVGYLTGVFPARRASTLNPLDAIRYE</sequence>
<dbReference type="GO" id="GO:0022857">
    <property type="term" value="F:transmembrane transporter activity"/>
    <property type="evidence" value="ECO:0007669"/>
    <property type="project" value="TreeGrafter"/>
</dbReference>
<dbReference type="InterPro" id="IPR003838">
    <property type="entry name" value="ABC3_permease_C"/>
</dbReference>
<comment type="subcellular location">
    <subcellularLocation>
        <location evidence="1">Cell membrane</location>
        <topology evidence="1">Multi-pass membrane protein</topology>
    </subcellularLocation>
</comment>
<evidence type="ECO:0000259" key="9">
    <source>
        <dbReference type="Pfam" id="PF12704"/>
    </source>
</evidence>
<proteinExistence type="inferred from homology"/>
<protein>
    <recommendedName>
        <fullName evidence="12">ABC3 transporter permease protein domain-containing protein</fullName>
    </recommendedName>
</protein>
<evidence type="ECO:0008006" key="12">
    <source>
        <dbReference type="Google" id="ProtNLM"/>
    </source>
</evidence>
<evidence type="ECO:0000256" key="1">
    <source>
        <dbReference type="ARBA" id="ARBA00004651"/>
    </source>
</evidence>
<evidence type="ECO:0000256" key="7">
    <source>
        <dbReference type="SAM" id="Phobius"/>
    </source>
</evidence>
<evidence type="ECO:0000259" key="8">
    <source>
        <dbReference type="Pfam" id="PF02687"/>
    </source>
</evidence>
<name>A0A1F6FGN3_9BACT</name>
<feature type="transmembrane region" description="Helical" evidence="7">
    <location>
        <begin position="314"/>
        <end position="341"/>
    </location>
</feature>
<dbReference type="InterPro" id="IPR050250">
    <property type="entry name" value="Macrolide_Exporter_MacB"/>
</dbReference>
<comment type="caution">
    <text evidence="10">The sequence shown here is derived from an EMBL/GenBank/DDBJ whole genome shotgun (WGS) entry which is preliminary data.</text>
</comment>
<evidence type="ECO:0000256" key="4">
    <source>
        <dbReference type="ARBA" id="ARBA00022989"/>
    </source>
</evidence>
<keyword evidence="4 7" id="KW-1133">Transmembrane helix</keyword>
<dbReference type="Pfam" id="PF12704">
    <property type="entry name" value="MacB_PCD"/>
    <property type="match status" value="1"/>
</dbReference>
<evidence type="ECO:0000256" key="6">
    <source>
        <dbReference type="ARBA" id="ARBA00038076"/>
    </source>
</evidence>
<dbReference type="Proteomes" id="UP000177325">
    <property type="component" value="Unassembled WGS sequence"/>
</dbReference>
<gene>
    <name evidence="10" type="ORF">A3G90_03070</name>
</gene>
<dbReference type="EMBL" id="MFMM01000001">
    <property type="protein sequence ID" value="OGG85019.1"/>
    <property type="molecule type" value="Genomic_DNA"/>
</dbReference>
<evidence type="ECO:0000313" key="11">
    <source>
        <dbReference type="Proteomes" id="UP000177325"/>
    </source>
</evidence>
<evidence type="ECO:0000313" key="10">
    <source>
        <dbReference type="EMBL" id="OGG85019.1"/>
    </source>
</evidence>
<dbReference type="PANTHER" id="PTHR30572">
    <property type="entry name" value="MEMBRANE COMPONENT OF TRANSPORTER-RELATED"/>
    <property type="match status" value="1"/>
</dbReference>
<reference evidence="10 11" key="1">
    <citation type="journal article" date="2016" name="Nat. Commun.">
        <title>Thousands of microbial genomes shed light on interconnected biogeochemical processes in an aquifer system.</title>
        <authorList>
            <person name="Anantharaman K."/>
            <person name="Brown C.T."/>
            <person name="Hug L.A."/>
            <person name="Sharon I."/>
            <person name="Castelle C.J."/>
            <person name="Probst A.J."/>
            <person name="Thomas B.C."/>
            <person name="Singh A."/>
            <person name="Wilkins M.J."/>
            <person name="Karaoz U."/>
            <person name="Brodie E.L."/>
            <person name="Williams K.H."/>
            <person name="Hubbard S.S."/>
            <person name="Banfield J.F."/>
        </authorList>
    </citation>
    <scope>NUCLEOTIDE SEQUENCE [LARGE SCALE GENOMIC DNA]</scope>
</reference>
<keyword evidence="3 7" id="KW-0812">Transmembrane</keyword>
<dbReference type="Pfam" id="PF02687">
    <property type="entry name" value="FtsX"/>
    <property type="match status" value="1"/>
</dbReference>